<dbReference type="GeneID" id="19304382"/>
<accession>S7Q2T1</accession>
<keyword evidence="3" id="KW-1185">Reference proteome</keyword>
<dbReference type="EMBL" id="KB469305">
    <property type="protein sequence ID" value="EPQ53857.1"/>
    <property type="molecule type" value="Genomic_DNA"/>
</dbReference>
<dbReference type="OrthoDB" id="2692094at2759"/>
<gene>
    <name evidence="2" type="ORF">GLOTRDRAFT_139911</name>
</gene>
<dbReference type="STRING" id="670483.S7Q2T1"/>
<feature type="region of interest" description="Disordered" evidence="1">
    <location>
        <begin position="285"/>
        <end position="343"/>
    </location>
</feature>
<evidence type="ECO:0000256" key="1">
    <source>
        <dbReference type="SAM" id="MobiDB-lite"/>
    </source>
</evidence>
<dbReference type="eggNOG" id="ENOG502SKHB">
    <property type="taxonomic scope" value="Eukaryota"/>
</dbReference>
<proteinExistence type="predicted"/>
<sequence length="343" mass="38669">MEQELRELGIFVPGKKRDTESDDGSSTLRNQYAIGQEERSRNAIYLHRWFAELEDDPALTDFAPRLDDHLRYRLIERFGGDTADLAGVSIYYKDDRLYAHSTVRFHFTTYDIRRDQDTVNPGTDKRYIFVSLGSGSFGACAYAQVLGIFHVQVEGDALPSGVESECFDFLWVRWFKHLESTEPTSTPSCRLDALQFIPGNSADAFGFVDPSHVIRGAHIIPAYQDGRTTELLAPSIARDKDGDFNYYYVNRFVDRDMFVRNIGVGVGHVPGTHLTSIPNYDLDMEDILDDPECPSEAPETGNRDAESLDASEDDGLEPEDAEDGDDDDGIQDFEDIQDDYADL</sequence>
<organism evidence="2 3">
    <name type="scientific">Gloeophyllum trabeum (strain ATCC 11539 / FP-39264 / Madison 617)</name>
    <name type="common">Brown rot fungus</name>
    <dbReference type="NCBI Taxonomy" id="670483"/>
    <lineage>
        <taxon>Eukaryota</taxon>
        <taxon>Fungi</taxon>
        <taxon>Dikarya</taxon>
        <taxon>Basidiomycota</taxon>
        <taxon>Agaricomycotina</taxon>
        <taxon>Agaricomycetes</taxon>
        <taxon>Gloeophyllales</taxon>
        <taxon>Gloeophyllaceae</taxon>
        <taxon>Gloeophyllum</taxon>
    </lineage>
</organism>
<feature type="compositionally biased region" description="Acidic residues" evidence="1">
    <location>
        <begin position="307"/>
        <end position="343"/>
    </location>
</feature>
<dbReference type="AlphaFoldDB" id="S7Q2T1"/>
<dbReference type="OMA" id="SHIMSAY"/>
<evidence type="ECO:0000313" key="2">
    <source>
        <dbReference type="EMBL" id="EPQ53857.1"/>
    </source>
</evidence>
<reference evidence="2 3" key="1">
    <citation type="journal article" date="2012" name="Science">
        <title>The Paleozoic origin of enzymatic lignin decomposition reconstructed from 31 fungal genomes.</title>
        <authorList>
            <person name="Floudas D."/>
            <person name="Binder M."/>
            <person name="Riley R."/>
            <person name="Barry K."/>
            <person name="Blanchette R.A."/>
            <person name="Henrissat B."/>
            <person name="Martinez A.T."/>
            <person name="Otillar R."/>
            <person name="Spatafora J.W."/>
            <person name="Yadav J.S."/>
            <person name="Aerts A."/>
            <person name="Benoit I."/>
            <person name="Boyd A."/>
            <person name="Carlson A."/>
            <person name="Copeland A."/>
            <person name="Coutinho P.M."/>
            <person name="de Vries R.P."/>
            <person name="Ferreira P."/>
            <person name="Findley K."/>
            <person name="Foster B."/>
            <person name="Gaskell J."/>
            <person name="Glotzer D."/>
            <person name="Gorecki P."/>
            <person name="Heitman J."/>
            <person name="Hesse C."/>
            <person name="Hori C."/>
            <person name="Igarashi K."/>
            <person name="Jurgens J.A."/>
            <person name="Kallen N."/>
            <person name="Kersten P."/>
            <person name="Kohler A."/>
            <person name="Kuees U."/>
            <person name="Kumar T.K.A."/>
            <person name="Kuo A."/>
            <person name="LaButti K."/>
            <person name="Larrondo L.F."/>
            <person name="Lindquist E."/>
            <person name="Ling A."/>
            <person name="Lombard V."/>
            <person name="Lucas S."/>
            <person name="Lundell T."/>
            <person name="Martin R."/>
            <person name="McLaughlin D.J."/>
            <person name="Morgenstern I."/>
            <person name="Morin E."/>
            <person name="Murat C."/>
            <person name="Nagy L.G."/>
            <person name="Nolan M."/>
            <person name="Ohm R.A."/>
            <person name="Patyshakuliyeva A."/>
            <person name="Rokas A."/>
            <person name="Ruiz-Duenas F.J."/>
            <person name="Sabat G."/>
            <person name="Salamov A."/>
            <person name="Samejima M."/>
            <person name="Schmutz J."/>
            <person name="Slot J.C."/>
            <person name="St John F."/>
            <person name="Stenlid J."/>
            <person name="Sun H."/>
            <person name="Sun S."/>
            <person name="Syed K."/>
            <person name="Tsang A."/>
            <person name="Wiebenga A."/>
            <person name="Young D."/>
            <person name="Pisabarro A."/>
            <person name="Eastwood D.C."/>
            <person name="Martin F."/>
            <person name="Cullen D."/>
            <person name="Grigoriev I.V."/>
            <person name="Hibbett D.S."/>
        </authorList>
    </citation>
    <scope>NUCLEOTIDE SEQUENCE [LARGE SCALE GENOMIC DNA]</scope>
    <source>
        <strain evidence="2 3">ATCC 11539</strain>
    </source>
</reference>
<dbReference type="KEGG" id="gtr:GLOTRDRAFT_139911"/>
<name>S7Q2T1_GLOTA</name>
<protein>
    <submittedName>
        <fullName evidence="2">Uncharacterized protein</fullName>
    </submittedName>
</protein>
<evidence type="ECO:0000313" key="3">
    <source>
        <dbReference type="Proteomes" id="UP000030669"/>
    </source>
</evidence>
<dbReference type="RefSeq" id="XP_007868129.1">
    <property type="nucleotide sequence ID" value="XM_007869938.1"/>
</dbReference>
<dbReference type="Proteomes" id="UP000030669">
    <property type="component" value="Unassembled WGS sequence"/>
</dbReference>
<dbReference type="HOGENOM" id="CLU_809048_0_0_1"/>